<keyword evidence="2" id="KW-1003">Cell membrane</keyword>
<keyword evidence="6 8" id="KW-1133">Transmembrane helix</keyword>
<reference evidence="10 11" key="1">
    <citation type="submission" date="2019-09" db="EMBL/GenBank/DDBJ databases">
        <title>In-depth cultivation of the pig gut microbiome towards novel bacterial diversity and tailored functional studies.</title>
        <authorList>
            <person name="Wylensek D."/>
            <person name="Hitch T.C.A."/>
            <person name="Clavel T."/>
        </authorList>
    </citation>
    <scope>NUCLEOTIDE SEQUENCE [LARGE SCALE GENOMIC DNA]</scope>
    <source>
        <strain evidence="10 11">WCA3-693-APC-4?</strain>
    </source>
</reference>
<sequence>MSGNINNKEYSSKYGYTLVELLVVLAIFAVVLSIGIPSIRIIFNTNEKKELMEFKRDIIYARNSAIVENCNYTLLLNIEKNSYIIKQENKTIKNIEFSKGIVLKSSNFGTSIYFTPTGAPSKAGTISLLNRKKQKIDITINVATGKVNLYINSK</sequence>
<gene>
    <name evidence="10" type="ORF">FYJ83_00175</name>
</gene>
<keyword evidence="11" id="KW-1185">Reference proteome</keyword>
<dbReference type="AlphaFoldDB" id="A0A6N7XVS3"/>
<dbReference type="GO" id="GO:0030420">
    <property type="term" value="P:establishment of competence for transformation"/>
    <property type="evidence" value="ECO:0007669"/>
    <property type="project" value="InterPro"/>
</dbReference>
<dbReference type="InterPro" id="IPR045584">
    <property type="entry name" value="Pilin-like"/>
</dbReference>
<evidence type="ECO:0000256" key="8">
    <source>
        <dbReference type="SAM" id="Phobius"/>
    </source>
</evidence>
<accession>A0A6N7XVS3</accession>
<dbReference type="PIRSF" id="PIRSF021292">
    <property type="entry name" value="Competence_ComGD"/>
    <property type="match status" value="1"/>
</dbReference>
<dbReference type="InterPro" id="IPR016785">
    <property type="entry name" value="ComGD"/>
</dbReference>
<keyword evidence="5 8" id="KW-0812">Transmembrane</keyword>
<name>A0A6N7XVS3_9FIRM</name>
<feature type="domain" description="General secretion pathway GspH" evidence="9">
    <location>
        <begin position="52"/>
        <end position="142"/>
    </location>
</feature>
<dbReference type="GO" id="GO:0015627">
    <property type="term" value="C:type II protein secretion system complex"/>
    <property type="evidence" value="ECO:0007669"/>
    <property type="project" value="InterPro"/>
</dbReference>
<dbReference type="GO" id="GO:0005886">
    <property type="term" value="C:plasma membrane"/>
    <property type="evidence" value="ECO:0007669"/>
    <property type="project" value="UniProtKB-SubCell"/>
</dbReference>
<evidence type="ECO:0000256" key="7">
    <source>
        <dbReference type="ARBA" id="ARBA00023136"/>
    </source>
</evidence>
<dbReference type="RefSeq" id="WP_154437903.1">
    <property type="nucleotide sequence ID" value="NZ_JAHLPJ010000001.1"/>
</dbReference>
<proteinExistence type="predicted"/>
<evidence type="ECO:0000256" key="1">
    <source>
        <dbReference type="ARBA" id="ARBA00004377"/>
    </source>
</evidence>
<dbReference type="SUPFAM" id="SSF54523">
    <property type="entry name" value="Pili subunits"/>
    <property type="match status" value="1"/>
</dbReference>
<evidence type="ECO:0000313" key="11">
    <source>
        <dbReference type="Proteomes" id="UP000469523"/>
    </source>
</evidence>
<evidence type="ECO:0000256" key="5">
    <source>
        <dbReference type="ARBA" id="ARBA00022692"/>
    </source>
</evidence>
<evidence type="ECO:0000256" key="6">
    <source>
        <dbReference type="ARBA" id="ARBA00022989"/>
    </source>
</evidence>
<protein>
    <submittedName>
        <fullName evidence="10">Prepilin-type N-terminal cleavage/methylation domain-containing protein</fullName>
    </submittedName>
</protein>
<evidence type="ECO:0000313" key="10">
    <source>
        <dbReference type="EMBL" id="MST99879.1"/>
    </source>
</evidence>
<dbReference type="GO" id="GO:0015628">
    <property type="term" value="P:protein secretion by the type II secretion system"/>
    <property type="evidence" value="ECO:0007669"/>
    <property type="project" value="InterPro"/>
</dbReference>
<keyword evidence="3" id="KW-0488">Methylation</keyword>
<keyword evidence="4" id="KW-0997">Cell inner membrane</keyword>
<dbReference type="InterPro" id="IPR012902">
    <property type="entry name" value="N_methyl_site"/>
</dbReference>
<evidence type="ECO:0000256" key="3">
    <source>
        <dbReference type="ARBA" id="ARBA00022481"/>
    </source>
</evidence>
<dbReference type="Proteomes" id="UP000469523">
    <property type="component" value="Unassembled WGS sequence"/>
</dbReference>
<dbReference type="Pfam" id="PF12019">
    <property type="entry name" value="GspH"/>
    <property type="match status" value="1"/>
</dbReference>
<evidence type="ECO:0000256" key="2">
    <source>
        <dbReference type="ARBA" id="ARBA00022475"/>
    </source>
</evidence>
<dbReference type="Pfam" id="PF07963">
    <property type="entry name" value="N_methyl"/>
    <property type="match status" value="1"/>
</dbReference>
<dbReference type="Gene3D" id="3.30.700.10">
    <property type="entry name" value="Glycoprotein, Type 4 Pilin"/>
    <property type="match status" value="1"/>
</dbReference>
<dbReference type="EMBL" id="VUNQ01000001">
    <property type="protein sequence ID" value="MST99879.1"/>
    <property type="molecule type" value="Genomic_DNA"/>
</dbReference>
<organism evidence="10 11">
    <name type="scientific">Tissierella pigra</name>
    <dbReference type="NCBI Taxonomy" id="2607614"/>
    <lineage>
        <taxon>Bacteria</taxon>
        <taxon>Bacillati</taxon>
        <taxon>Bacillota</taxon>
        <taxon>Tissierellia</taxon>
        <taxon>Tissierellales</taxon>
        <taxon>Tissierellaceae</taxon>
        <taxon>Tissierella</taxon>
    </lineage>
</organism>
<feature type="transmembrane region" description="Helical" evidence="8">
    <location>
        <begin position="21"/>
        <end position="43"/>
    </location>
</feature>
<evidence type="ECO:0000256" key="4">
    <source>
        <dbReference type="ARBA" id="ARBA00022519"/>
    </source>
</evidence>
<evidence type="ECO:0000259" key="9">
    <source>
        <dbReference type="Pfam" id="PF12019"/>
    </source>
</evidence>
<comment type="subcellular location">
    <subcellularLocation>
        <location evidence="1">Cell inner membrane</location>
        <topology evidence="1">Single-pass membrane protein</topology>
    </subcellularLocation>
</comment>
<dbReference type="InterPro" id="IPR022346">
    <property type="entry name" value="T2SS_GspH"/>
</dbReference>
<keyword evidence="7 8" id="KW-0472">Membrane</keyword>
<dbReference type="NCBIfam" id="TIGR02532">
    <property type="entry name" value="IV_pilin_GFxxxE"/>
    <property type="match status" value="1"/>
</dbReference>
<comment type="caution">
    <text evidence="10">The sequence shown here is derived from an EMBL/GenBank/DDBJ whole genome shotgun (WGS) entry which is preliminary data.</text>
</comment>